<keyword evidence="4" id="KW-0964">Secreted</keyword>
<keyword evidence="7" id="KW-0966">Cell projection</keyword>
<accession>A0ABS5HYA0</accession>
<name>A0ABS5HYA0_9GAMM</name>
<dbReference type="RefSeq" id="WP_153662050.1">
    <property type="nucleotide sequence ID" value="NZ_JAAIKR010000001.1"/>
</dbReference>
<protein>
    <submittedName>
        <fullName evidence="7">Flagellar hook-associated protein FlgL</fullName>
    </submittedName>
</protein>
<evidence type="ECO:0000259" key="6">
    <source>
        <dbReference type="Pfam" id="PF00669"/>
    </source>
</evidence>
<dbReference type="Proteomes" id="UP000811844">
    <property type="component" value="Unassembled WGS sequence"/>
</dbReference>
<keyword evidence="8" id="KW-1185">Reference proteome</keyword>
<evidence type="ECO:0000313" key="7">
    <source>
        <dbReference type="EMBL" id="MBR9726757.1"/>
    </source>
</evidence>
<proteinExistence type="inferred from homology"/>
<comment type="caution">
    <text evidence="7">The sequence shown here is derived from an EMBL/GenBank/DDBJ whole genome shotgun (WGS) entry which is preliminary data.</text>
</comment>
<evidence type="ECO:0000313" key="8">
    <source>
        <dbReference type="Proteomes" id="UP000811844"/>
    </source>
</evidence>
<dbReference type="EMBL" id="JAAIKR010000001">
    <property type="protein sequence ID" value="MBR9726757.1"/>
    <property type="molecule type" value="Genomic_DNA"/>
</dbReference>
<dbReference type="PANTHER" id="PTHR42792">
    <property type="entry name" value="FLAGELLIN"/>
    <property type="match status" value="1"/>
</dbReference>
<dbReference type="NCBIfam" id="TIGR02550">
    <property type="entry name" value="flagell_flgL"/>
    <property type="match status" value="1"/>
</dbReference>
<evidence type="ECO:0000256" key="1">
    <source>
        <dbReference type="ARBA" id="ARBA00004365"/>
    </source>
</evidence>
<dbReference type="InterPro" id="IPR001492">
    <property type="entry name" value="Flagellin"/>
</dbReference>
<evidence type="ECO:0000256" key="2">
    <source>
        <dbReference type="ARBA" id="ARBA00004613"/>
    </source>
</evidence>
<evidence type="ECO:0000256" key="4">
    <source>
        <dbReference type="ARBA" id="ARBA00022525"/>
    </source>
</evidence>
<dbReference type="Pfam" id="PF00669">
    <property type="entry name" value="Flagellin_N"/>
    <property type="match status" value="1"/>
</dbReference>
<evidence type="ECO:0000256" key="5">
    <source>
        <dbReference type="ARBA" id="ARBA00023143"/>
    </source>
</evidence>
<organism evidence="7 8">
    <name type="scientific">Shewanella intestini</name>
    <dbReference type="NCBI Taxonomy" id="2017544"/>
    <lineage>
        <taxon>Bacteria</taxon>
        <taxon>Pseudomonadati</taxon>
        <taxon>Pseudomonadota</taxon>
        <taxon>Gammaproteobacteria</taxon>
        <taxon>Alteromonadales</taxon>
        <taxon>Shewanellaceae</taxon>
        <taxon>Shewanella</taxon>
    </lineage>
</organism>
<comment type="similarity">
    <text evidence="3">Belongs to the bacterial flagellin family.</text>
</comment>
<keyword evidence="5" id="KW-0975">Bacterial flagellum</keyword>
<reference evidence="7 8" key="1">
    <citation type="submission" date="2020-02" db="EMBL/GenBank/DDBJ databases">
        <title>Shewanella WXL01 sp. nov., a marine bacterium isolated from green algae in Luhuitou Fringing Reef (Northern South China Sea).</title>
        <authorList>
            <person name="Wang X."/>
        </authorList>
    </citation>
    <scope>NUCLEOTIDE SEQUENCE [LARGE SCALE GENOMIC DNA]</scope>
    <source>
        <strain evidence="7 8">MCCC 1A01895</strain>
    </source>
</reference>
<gene>
    <name evidence="7" type="primary">flgL</name>
    <name evidence="7" type="ORF">G3R48_01970</name>
</gene>
<evidence type="ECO:0000256" key="3">
    <source>
        <dbReference type="ARBA" id="ARBA00005709"/>
    </source>
</evidence>
<feature type="domain" description="Flagellin N-terminal" evidence="6">
    <location>
        <begin position="3"/>
        <end position="140"/>
    </location>
</feature>
<sequence length="399" mass="42758">MRVSTGQIYNQTASNILQKQSETNKVLDQLMTGKRVNTSGDDPVASIGIDNLNQRNALVDQYVKNIEYTKNRLGVTEGKISSTESLLNSMREDLQRGANGSLATNERQMVAEDMKNSLNELMSIANSQDESGHYLFGGTQVNTIPFAFDANGSAVYSGDSGVRNSVVSSDVLIAANAPGDSVFMNAPNPLGDYGVNYLPSQQGDFTVESAKISNTATHVSGQYTFNFVDNAGVTDLQVVDPTGTTTTFANYDPSTPVTVNGLEVKLDGKPVAGDSITLEPQETVSILDSMNDAIAFLEDPDAVSTPQNKSKLAQLLNNIDSGQNQVSTARSTAGNSLKSLENLTSTHEDEKVINSSALSLLEDLDYSKAVTDYKQHELALDAVSSAFSKVGNMSLFNYI</sequence>
<dbReference type="Gene3D" id="1.20.1330.10">
    <property type="entry name" value="f41 fragment of flagellin, N-terminal domain"/>
    <property type="match status" value="1"/>
</dbReference>
<comment type="subcellular location">
    <subcellularLocation>
        <location evidence="1">Bacterial flagellum</location>
    </subcellularLocation>
    <subcellularLocation>
        <location evidence="2">Secreted</location>
    </subcellularLocation>
</comment>
<dbReference type="InterPro" id="IPR013384">
    <property type="entry name" value="Flagell_FlgL"/>
</dbReference>
<dbReference type="InterPro" id="IPR001029">
    <property type="entry name" value="Flagellin_N"/>
</dbReference>
<dbReference type="SUPFAM" id="SSF64518">
    <property type="entry name" value="Phase 1 flagellin"/>
    <property type="match status" value="1"/>
</dbReference>
<keyword evidence="7" id="KW-0282">Flagellum</keyword>
<keyword evidence="7" id="KW-0969">Cilium</keyword>
<dbReference type="PANTHER" id="PTHR42792:SF1">
    <property type="entry name" value="FLAGELLAR HOOK-ASSOCIATED PROTEIN 3"/>
    <property type="match status" value="1"/>
</dbReference>